<dbReference type="EMBL" id="CP003422">
    <property type="protein sequence ID" value="AFH60000.1"/>
    <property type="molecule type" value="Genomic_DNA"/>
</dbReference>
<evidence type="ECO:0000313" key="2">
    <source>
        <dbReference type="Proteomes" id="UP000007392"/>
    </source>
</evidence>
<gene>
    <name evidence="1" type="ORF">B2K_04575</name>
</gene>
<dbReference type="KEGG" id="pmw:B2K_04575"/>
<sequence>MFLAGSKVGPAVGTKAGNLNTSISTATVNQTSGTVTATAP</sequence>
<dbReference type="Proteomes" id="UP000007392">
    <property type="component" value="Chromosome"/>
</dbReference>
<organism evidence="1 2">
    <name type="scientific">Paenibacillus mucilaginosus K02</name>
    <dbReference type="NCBI Taxonomy" id="997761"/>
    <lineage>
        <taxon>Bacteria</taxon>
        <taxon>Bacillati</taxon>
        <taxon>Bacillota</taxon>
        <taxon>Bacilli</taxon>
        <taxon>Bacillales</taxon>
        <taxon>Paenibacillaceae</taxon>
        <taxon>Paenibacillus</taxon>
    </lineage>
</organism>
<accession>I0BCA3</accession>
<evidence type="ECO:0000313" key="1">
    <source>
        <dbReference type="EMBL" id="AFH60000.1"/>
    </source>
</evidence>
<reference evidence="1 2" key="1">
    <citation type="submission" date="2013-06" db="EMBL/GenBank/DDBJ databases">
        <title>Complete genome sequence of Paenibacillus mucilaginosus K02.</title>
        <authorList>
            <person name="Xiao B."/>
            <person name="Sun L."/>
            <person name="Xiao L."/>
            <person name="Lian B."/>
        </authorList>
    </citation>
    <scope>NUCLEOTIDE SEQUENCE [LARGE SCALE GENOMIC DNA]</scope>
    <source>
        <strain evidence="1 2">K02</strain>
    </source>
</reference>
<proteinExistence type="predicted"/>
<protein>
    <submittedName>
        <fullName evidence="1">Uncharacterized protein</fullName>
    </submittedName>
</protein>
<dbReference type="AlphaFoldDB" id="I0BCA3"/>
<name>I0BCA3_9BACL</name>
<dbReference type="PATRIC" id="fig|997761.3.peg.915"/>
<dbReference type="HOGENOM" id="CLU_211000_0_0_9"/>